<name>A0A5D3BPW7_CUCMM</name>
<evidence type="ECO:0000313" key="1">
    <source>
        <dbReference type="EMBL" id="TYK01387.1"/>
    </source>
</evidence>
<gene>
    <name evidence="1" type="ORF">E5676_scaffold29G00810</name>
</gene>
<dbReference type="AlphaFoldDB" id="A0A5D3BPW7"/>
<dbReference type="EMBL" id="SSTD01016227">
    <property type="protein sequence ID" value="TYK01387.1"/>
    <property type="molecule type" value="Genomic_DNA"/>
</dbReference>
<dbReference type="Proteomes" id="UP000321947">
    <property type="component" value="Unassembled WGS sequence"/>
</dbReference>
<sequence length="224" mass="25205">MPPRGEKEPHMPHLSAYAPLFVVSAVQPAYSQPWSSVQPQHPLGQPHIHAPHFHGTEIDQLYNKSEFEVGESSAHSKPTNLPMYSKNPMLPPTSINFSYSGKRCRKTVWDTPSDSKQYARLEEADKIYDFLIGLNPMFDIVCGRILGLRPRSSLMEVCYEVHLEEDHTSAMSILTTPATDSAAFSVRSSTHDSEQNNEKLIPIHEHCMKQCTLCINVGNFMVVL</sequence>
<protein>
    <submittedName>
        <fullName evidence="1">UBN2_3 domain-containing protein</fullName>
    </submittedName>
</protein>
<reference evidence="1 2" key="1">
    <citation type="submission" date="2019-08" db="EMBL/GenBank/DDBJ databases">
        <title>Draft genome sequences of two oriental melons (Cucumis melo L. var makuwa).</title>
        <authorList>
            <person name="Kwon S.-Y."/>
        </authorList>
    </citation>
    <scope>NUCLEOTIDE SEQUENCE [LARGE SCALE GENOMIC DNA]</scope>
    <source>
        <strain evidence="2">cv. Chang Bougi</strain>
        <tissue evidence="1">Leaf</tissue>
    </source>
</reference>
<organism evidence="1 2">
    <name type="scientific">Cucumis melo var. makuwa</name>
    <name type="common">Oriental melon</name>
    <dbReference type="NCBI Taxonomy" id="1194695"/>
    <lineage>
        <taxon>Eukaryota</taxon>
        <taxon>Viridiplantae</taxon>
        <taxon>Streptophyta</taxon>
        <taxon>Embryophyta</taxon>
        <taxon>Tracheophyta</taxon>
        <taxon>Spermatophyta</taxon>
        <taxon>Magnoliopsida</taxon>
        <taxon>eudicotyledons</taxon>
        <taxon>Gunneridae</taxon>
        <taxon>Pentapetalae</taxon>
        <taxon>rosids</taxon>
        <taxon>fabids</taxon>
        <taxon>Cucurbitales</taxon>
        <taxon>Cucurbitaceae</taxon>
        <taxon>Benincaseae</taxon>
        <taxon>Cucumis</taxon>
    </lineage>
</organism>
<evidence type="ECO:0000313" key="2">
    <source>
        <dbReference type="Proteomes" id="UP000321947"/>
    </source>
</evidence>
<accession>A0A5D3BPW7</accession>
<proteinExistence type="predicted"/>
<comment type="caution">
    <text evidence="1">The sequence shown here is derived from an EMBL/GenBank/DDBJ whole genome shotgun (WGS) entry which is preliminary data.</text>
</comment>